<evidence type="ECO:0000259" key="4">
    <source>
        <dbReference type="PROSITE" id="PS50853"/>
    </source>
</evidence>
<dbReference type="InterPro" id="IPR027417">
    <property type="entry name" value="P-loop_NTPase"/>
</dbReference>
<keyword evidence="1" id="KW-0342">GTP-binding</keyword>
<name>A0A9D4JZA8_DREPO</name>
<evidence type="ECO:0000313" key="6">
    <source>
        <dbReference type="Proteomes" id="UP000828390"/>
    </source>
</evidence>
<proteinExistence type="inferred from homology"/>
<reference evidence="5" key="2">
    <citation type="submission" date="2020-11" db="EMBL/GenBank/DDBJ databases">
        <authorList>
            <person name="McCartney M.A."/>
            <person name="Auch B."/>
            <person name="Kono T."/>
            <person name="Mallez S."/>
            <person name="Becker A."/>
            <person name="Gohl D.M."/>
            <person name="Silverstein K.A.T."/>
            <person name="Koren S."/>
            <person name="Bechman K.B."/>
            <person name="Herman A."/>
            <person name="Abrahante J.E."/>
            <person name="Garbe J."/>
        </authorList>
    </citation>
    <scope>NUCLEOTIDE SEQUENCE</scope>
    <source>
        <strain evidence="5">Duluth1</strain>
        <tissue evidence="5">Whole animal</tissue>
    </source>
</reference>
<dbReference type="SUPFAM" id="SSF57184">
    <property type="entry name" value="Growth factor receptor domain"/>
    <property type="match status" value="1"/>
</dbReference>
<reference evidence="5" key="1">
    <citation type="journal article" date="2019" name="bioRxiv">
        <title>The Genome of the Zebra Mussel, Dreissena polymorpha: A Resource for Invasive Species Research.</title>
        <authorList>
            <person name="McCartney M.A."/>
            <person name="Auch B."/>
            <person name="Kono T."/>
            <person name="Mallez S."/>
            <person name="Zhang Y."/>
            <person name="Obille A."/>
            <person name="Becker A."/>
            <person name="Abrahante J.E."/>
            <person name="Garbe J."/>
            <person name="Badalamenti J.P."/>
            <person name="Herman A."/>
            <person name="Mangelson H."/>
            <person name="Liachko I."/>
            <person name="Sullivan S."/>
            <person name="Sone E.D."/>
            <person name="Koren S."/>
            <person name="Silverstein K.A.T."/>
            <person name="Beckman K.B."/>
            <person name="Gohl D.M."/>
        </authorList>
    </citation>
    <scope>NUCLEOTIDE SEQUENCE</scope>
    <source>
        <strain evidence="5">Duluth1</strain>
        <tissue evidence="5">Whole animal</tissue>
    </source>
</reference>
<dbReference type="InterPro" id="IPR025662">
    <property type="entry name" value="Sigma_54_int_dom_ATP-bd_1"/>
</dbReference>
<feature type="region of interest" description="Disordered" evidence="3">
    <location>
        <begin position="1"/>
        <end position="55"/>
    </location>
</feature>
<dbReference type="PROSITE" id="PS00675">
    <property type="entry name" value="SIGMA54_INTERACT_1"/>
    <property type="match status" value="1"/>
</dbReference>
<dbReference type="Pfam" id="PF00735">
    <property type="entry name" value="Septin"/>
    <property type="match status" value="1"/>
</dbReference>
<evidence type="ECO:0000256" key="2">
    <source>
        <dbReference type="SAM" id="Coils"/>
    </source>
</evidence>
<dbReference type="GO" id="GO:0008270">
    <property type="term" value="F:zinc ion binding"/>
    <property type="evidence" value="ECO:0007669"/>
    <property type="project" value="InterPro"/>
</dbReference>
<dbReference type="Proteomes" id="UP000828390">
    <property type="component" value="Unassembled WGS sequence"/>
</dbReference>
<feature type="region of interest" description="Disordered" evidence="3">
    <location>
        <begin position="665"/>
        <end position="688"/>
    </location>
</feature>
<organism evidence="5 6">
    <name type="scientific">Dreissena polymorpha</name>
    <name type="common">Zebra mussel</name>
    <name type="synonym">Mytilus polymorpha</name>
    <dbReference type="NCBI Taxonomy" id="45954"/>
    <lineage>
        <taxon>Eukaryota</taxon>
        <taxon>Metazoa</taxon>
        <taxon>Spiralia</taxon>
        <taxon>Lophotrochozoa</taxon>
        <taxon>Mollusca</taxon>
        <taxon>Bivalvia</taxon>
        <taxon>Autobranchia</taxon>
        <taxon>Heteroconchia</taxon>
        <taxon>Euheterodonta</taxon>
        <taxon>Imparidentia</taxon>
        <taxon>Neoheterodontei</taxon>
        <taxon>Myida</taxon>
        <taxon>Dreissenoidea</taxon>
        <taxon>Dreissenidae</taxon>
        <taxon>Dreissena</taxon>
    </lineage>
</organism>
<dbReference type="InterPro" id="IPR013783">
    <property type="entry name" value="Ig-like_fold"/>
</dbReference>
<comment type="similarity">
    <text evidence="1">Belongs to the TRAFAC class TrmE-Era-EngA-EngB-Septin-like GTPase superfamily. Septin GTPase family.</text>
</comment>
<dbReference type="SUPFAM" id="SSF49265">
    <property type="entry name" value="Fibronectin type III"/>
    <property type="match status" value="1"/>
</dbReference>
<evidence type="ECO:0000313" key="5">
    <source>
        <dbReference type="EMBL" id="KAH3828619.1"/>
    </source>
</evidence>
<dbReference type="InterPro" id="IPR036116">
    <property type="entry name" value="FN3_sf"/>
</dbReference>
<feature type="coiled-coil region" evidence="2">
    <location>
        <begin position="1210"/>
        <end position="1237"/>
    </location>
</feature>
<feature type="compositionally biased region" description="Basic and acidic residues" evidence="3">
    <location>
        <begin position="22"/>
        <end position="50"/>
    </location>
</feature>
<dbReference type="SMART" id="SM00060">
    <property type="entry name" value="FN3"/>
    <property type="match status" value="1"/>
</dbReference>
<dbReference type="CDD" id="cd19757">
    <property type="entry name" value="Bbox1"/>
    <property type="match status" value="7"/>
</dbReference>
<dbReference type="Gene3D" id="2.60.40.10">
    <property type="entry name" value="Immunoglobulins"/>
    <property type="match status" value="1"/>
</dbReference>
<evidence type="ECO:0000256" key="3">
    <source>
        <dbReference type="SAM" id="MobiDB-lite"/>
    </source>
</evidence>
<keyword evidence="6" id="KW-1185">Reference proteome</keyword>
<keyword evidence="1" id="KW-0547">Nucleotide-binding</keyword>
<keyword evidence="2" id="KW-0175">Coiled coil</keyword>
<dbReference type="SUPFAM" id="SSF52540">
    <property type="entry name" value="P-loop containing nucleoside triphosphate hydrolases"/>
    <property type="match status" value="1"/>
</dbReference>
<dbReference type="Gene3D" id="3.40.50.300">
    <property type="entry name" value="P-loop containing nucleotide triphosphate hydrolases"/>
    <property type="match status" value="1"/>
</dbReference>
<dbReference type="PANTHER" id="PTHR32046:SF14">
    <property type="match status" value="1"/>
</dbReference>
<sequence>MEPERQIIVADENHVSGQARDQTGEGKEFLKPGVKEPDTMEKYEKNEDTNFNKTDNSESSANCTQYLCEPCKVLNIQSGANFVCADCENELLCIKCADTHKVMKATRAHVLLDVQKYHEKKKASEKLCEPCSGMKKTSIAIVVCQQCENEFLCQDCSDKHKIMKATRSHVLLDIQKHLENTKAEEKLCEPCVAMNKASPAILVCQQCENELLCKDCSDAHKILKATRSHFLLDIKTYIETEKSKGKLCEQCEMMQKATPAVLVCPQCDDELLCKICSDTHRMMKATRSHVLLDIEKYIEKDMPKEKLCEQCAAINKASPAILFCVQCDNELLCKLCSDSHRLMKATRSHVLLDIEKYIEKDMPKEKLCEQCEAINKASPAILFCGQCDNELLCKLCSDSHRLMKATRSHLLLGIEKYIEKDMPKEKLCEKCAASNKASPATFFCEQCENELLCKLCSDSHRLMKSTRLHVLSDIEKFIEKENLDKKECERCATMNKTSQAVFFCQQCENELLCKNCSDTHKIMKSTRLHVLVDVAKYDEESKQETKFCDPCSRRNISSEAMFICQQCNNDLLCERCSGSHKVSKTTALHILSDINSFLKNKETENKRCDPCARRNISKTALHRCQDCENDFLCEDCFEKHKSVKTTSFHATQSLEKMKDNTRCPESVTKVGTNDSSTKASHRRKPGKPSTVYVGVDSIGLTWVLPETFESGDFYQVSYKENSSGSGWTIASEEIKENKALLKGLASNCEYIFRVNCIYGETEGSLSDSSDPVKTLPSPASTLLQFSVHSTKSDVSPTKYSLLTTEIQNARNEGAKTRKLEIGRSRPVDWSEKTIMVIGETGTGKSTLVDGMVNYILGVQWSDLYRLTIVNLEDEENSRKHNQALSQTEWITCYKINHMDGSRIKYTLNIIDTPGFGDTRGLDRDNAIVDQIRELFTESGPKGILTIDAVCFLIKAPDARLTPMQRYIFQSIMSLFGKDIEKNICSMVTFADGIDPPVFAALDESGLPFGKRFTFNNSGLYARNTNIDQYSLSPMFWKMGMASFENFFTHLDSMQRRSLRLTGDVLNERNRLEATIKNLEPKLDAGLLQIDQLKKMIETFEDNQSIIKANKDFTYTTKKTQQKKSELPKGQHVTNCTPCTFTCHVNCSYPDNAQKRNCCAMDPNGYCTMCPDKCFWDKHANTPYIFTYEIIEETKTYSEMKEKYEKASGQLLTQEQLLDTMRQELEDMAETIEDMMDVVMECNQRLADIALRPNPLTMTDHVDLMIENEKNTKKEGWMERIQSLQKLKKRANILEHVDDFSKKAKSVRPTRSRDETNATKSRNVFRRIRDVFGI</sequence>
<dbReference type="PANTHER" id="PTHR32046">
    <property type="entry name" value="G DOMAIN-CONTAINING PROTEIN"/>
    <property type="match status" value="1"/>
</dbReference>
<comment type="caution">
    <text evidence="5">The sequence shown here is derived from an EMBL/GenBank/DDBJ whole genome shotgun (WGS) entry which is preliminary data.</text>
</comment>
<accession>A0A9D4JZA8</accession>
<dbReference type="PROSITE" id="PS50853">
    <property type="entry name" value="FN3"/>
    <property type="match status" value="1"/>
</dbReference>
<dbReference type="InterPro" id="IPR003961">
    <property type="entry name" value="FN3_dom"/>
</dbReference>
<dbReference type="GO" id="GO:0005525">
    <property type="term" value="F:GTP binding"/>
    <property type="evidence" value="ECO:0007669"/>
    <property type="project" value="UniProtKB-KW"/>
</dbReference>
<dbReference type="EMBL" id="JAIWYP010000005">
    <property type="protein sequence ID" value="KAH3828619.1"/>
    <property type="molecule type" value="Genomic_DNA"/>
</dbReference>
<evidence type="ECO:0000256" key="1">
    <source>
        <dbReference type="RuleBase" id="RU004560"/>
    </source>
</evidence>
<feature type="domain" description="Fibronectin type-III" evidence="4">
    <location>
        <begin position="684"/>
        <end position="777"/>
    </location>
</feature>
<gene>
    <name evidence="5" type="ORF">DPMN_130601</name>
</gene>
<dbReference type="InterPro" id="IPR030379">
    <property type="entry name" value="G_SEPTIN_dom"/>
</dbReference>
<dbReference type="SMART" id="SM00336">
    <property type="entry name" value="BBOX"/>
    <property type="match status" value="9"/>
</dbReference>
<feature type="compositionally biased region" description="Polar residues" evidence="3">
    <location>
        <begin position="669"/>
        <end position="678"/>
    </location>
</feature>
<dbReference type="CDD" id="cd00063">
    <property type="entry name" value="FN3"/>
    <property type="match status" value="1"/>
</dbReference>
<dbReference type="InterPro" id="IPR000315">
    <property type="entry name" value="Znf_B-box"/>
</dbReference>
<dbReference type="InterPro" id="IPR009030">
    <property type="entry name" value="Growth_fac_rcpt_cys_sf"/>
</dbReference>
<protein>
    <recommendedName>
        <fullName evidence="4">Fibronectin type-III domain-containing protein</fullName>
    </recommendedName>
</protein>